<feature type="compositionally biased region" description="Basic residues" evidence="1">
    <location>
        <begin position="46"/>
        <end position="55"/>
    </location>
</feature>
<feature type="region of interest" description="Disordered" evidence="1">
    <location>
        <begin position="220"/>
        <end position="242"/>
    </location>
</feature>
<feature type="region of interest" description="Disordered" evidence="1">
    <location>
        <begin position="46"/>
        <end position="70"/>
    </location>
</feature>
<keyword evidence="3" id="KW-1185">Reference proteome</keyword>
<accession>A0A8H7BRY9</accession>
<protein>
    <submittedName>
        <fullName evidence="2">Uncharacterized protein</fullName>
    </submittedName>
</protein>
<gene>
    <name evidence="2" type="ORF">EC973_009667</name>
</gene>
<proteinExistence type="predicted"/>
<sequence length="346" mass="38952">MTTRSKRRRLPQRAVFDADYVSSPKARRDLSPSVPDVCLDIWSSPTKHRHDRKKPSPVVLGTPTQGSERIRPLTPRSIQRIQSVVERLRTCDDLDLSAHSLLPHALEQTLSSIADTMDASSQSSSDASEKGLVLTNDPLPLLRELGRVPPTPLPSAPSISMPEPDLSISVEPVEMLSHPETEAKQVDPMDVLAKVEAIEKDAVETVETVEAIEEKYTEPMHAAEPVEDTSVRDQPGTDEGAHSMENNERLRQFSSSKVTINDIVDEAIIVPERILRLWRKKDDMSKKKRDFLVLKQSSAFDWVIDGRDDDPRKHGVGDWRIEQLARKLKGPSRKRKKIPANVWRVQ</sequence>
<evidence type="ECO:0000313" key="2">
    <source>
        <dbReference type="EMBL" id="KAF7725328.1"/>
    </source>
</evidence>
<dbReference type="OrthoDB" id="2272101at2759"/>
<dbReference type="EMBL" id="JABAYA010000099">
    <property type="protein sequence ID" value="KAF7725328.1"/>
    <property type="molecule type" value="Genomic_DNA"/>
</dbReference>
<organism evidence="2 3">
    <name type="scientific">Apophysomyces ossiformis</name>
    <dbReference type="NCBI Taxonomy" id="679940"/>
    <lineage>
        <taxon>Eukaryota</taxon>
        <taxon>Fungi</taxon>
        <taxon>Fungi incertae sedis</taxon>
        <taxon>Mucoromycota</taxon>
        <taxon>Mucoromycotina</taxon>
        <taxon>Mucoromycetes</taxon>
        <taxon>Mucorales</taxon>
        <taxon>Mucorineae</taxon>
        <taxon>Mucoraceae</taxon>
        <taxon>Apophysomyces</taxon>
    </lineage>
</organism>
<evidence type="ECO:0000256" key="1">
    <source>
        <dbReference type="SAM" id="MobiDB-lite"/>
    </source>
</evidence>
<evidence type="ECO:0000313" key="3">
    <source>
        <dbReference type="Proteomes" id="UP000605846"/>
    </source>
</evidence>
<dbReference type="AlphaFoldDB" id="A0A8H7BRY9"/>
<comment type="caution">
    <text evidence="2">The sequence shown here is derived from an EMBL/GenBank/DDBJ whole genome shotgun (WGS) entry which is preliminary data.</text>
</comment>
<reference evidence="2" key="1">
    <citation type="submission" date="2020-01" db="EMBL/GenBank/DDBJ databases">
        <title>Genome Sequencing of Three Apophysomyces-Like Fungal Strains Confirms a Novel Fungal Genus in the Mucoromycota with divergent Burkholderia-like Endosymbiotic Bacteria.</title>
        <authorList>
            <person name="Stajich J.E."/>
            <person name="Macias A.M."/>
            <person name="Carter-House D."/>
            <person name="Lovett B."/>
            <person name="Kasson L.R."/>
            <person name="Berry K."/>
            <person name="Grigoriev I."/>
            <person name="Chang Y."/>
            <person name="Spatafora J."/>
            <person name="Kasson M.T."/>
        </authorList>
    </citation>
    <scope>NUCLEOTIDE SEQUENCE</scope>
    <source>
        <strain evidence="2">NRRL A-21654</strain>
    </source>
</reference>
<dbReference type="Proteomes" id="UP000605846">
    <property type="component" value="Unassembled WGS sequence"/>
</dbReference>
<name>A0A8H7BRY9_9FUNG</name>